<accession>A0A2G9RS91</accession>
<feature type="non-terminal residue" evidence="1">
    <location>
        <position position="326"/>
    </location>
</feature>
<dbReference type="EMBL" id="KV930638">
    <property type="protein sequence ID" value="PIO30788.1"/>
    <property type="molecule type" value="Genomic_DNA"/>
</dbReference>
<organism evidence="1 2">
    <name type="scientific">Aquarana catesbeiana</name>
    <name type="common">American bullfrog</name>
    <name type="synonym">Rana catesbeiana</name>
    <dbReference type="NCBI Taxonomy" id="8400"/>
    <lineage>
        <taxon>Eukaryota</taxon>
        <taxon>Metazoa</taxon>
        <taxon>Chordata</taxon>
        <taxon>Craniata</taxon>
        <taxon>Vertebrata</taxon>
        <taxon>Euteleostomi</taxon>
        <taxon>Amphibia</taxon>
        <taxon>Batrachia</taxon>
        <taxon>Anura</taxon>
        <taxon>Neobatrachia</taxon>
        <taxon>Ranoidea</taxon>
        <taxon>Ranidae</taxon>
        <taxon>Aquarana</taxon>
    </lineage>
</organism>
<dbReference type="Proteomes" id="UP000228934">
    <property type="component" value="Unassembled WGS sequence"/>
</dbReference>
<sequence length="326" mass="34841">GDKKHKKPVLSSYGGLCEVVSPEKSAPYPASCKGYDQVCGSAVTPGNRKSIWPAGDVGKSKKDAMLPRFHVGASACESTAKKGQRPQLKLSTPPKENCKTVAVEVMGKTDCGIAHPEVEVIPEGRSTVGAEKDLPHCSTLSSGGASVKIECDDVKLTKEYDHTGIEIANADNVLNEVVYDRHSGVLLDRTEVWAEVPEGTSICDVVGVINPKVKLDDDDQVSGQLLREDHVAVELRVSDVAMVDNNSTLCDSPPGTALQNTGEMSSDKCGDILDNEEKCNALVNVSVTMSNDKNKGRPDGQGDMVAVNLKKYRKMNNGMTDTEQGI</sequence>
<protein>
    <submittedName>
        <fullName evidence="1">Uncharacterized protein</fullName>
    </submittedName>
</protein>
<name>A0A2G9RS91_AQUCT</name>
<reference evidence="2" key="1">
    <citation type="journal article" date="2017" name="Nat. Commun.">
        <title>The North American bullfrog draft genome provides insight into hormonal regulation of long noncoding RNA.</title>
        <authorList>
            <person name="Hammond S.A."/>
            <person name="Warren R.L."/>
            <person name="Vandervalk B.P."/>
            <person name="Kucuk E."/>
            <person name="Khan H."/>
            <person name="Gibb E.A."/>
            <person name="Pandoh P."/>
            <person name="Kirk H."/>
            <person name="Zhao Y."/>
            <person name="Jones M."/>
            <person name="Mungall A.J."/>
            <person name="Coope R."/>
            <person name="Pleasance S."/>
            <person name="Moore R.A."/>
            <person name="Holt R.A."/>
            <person name="Round J.M."/>
            <person name="Ohora S."/>
            <person name="Walle B.V."/>
            <person name="Veldhoen N."/>
            <person name="Helbing C.C."/>
            <person name="Birol I."/>
        </authorList>
    </citation>
    <scope>NUCLEOTIDE SEQUENCE [LARGE SCALE GENOMIC DNA]</scope>
</reference>
<evidence type="ECO:0000313" key="2">
    <source>
        <dbReference type="Proteomes" id="UP000228934"/>
    </source>
</evidence>
<evidence type="ECO:0000313" key="1">
    <source>
        <dbReference type="EMBL" id="PIO30788.1"/>
    </source>
</evidence>
<keyword evidence="2" id="KW-1185">Reference proteome</keyword>
<dbReference type="AlphaFoldDB" id="A0A2G9RS91"/>
<proteinExistence type="predicted"/>
<gene>
    <name evidence="1" type="ORF">AB205_0141300</name>
</gene>
<feature type="non-terminal residue" evidence="1">
    <location>
        <position position="1"/>
    </location>
</feature>